<reference evidence="1" key="1">
    <citation type="submission" date="2014-11" db="EMBL/GenBank/DDBJ databases">
        <authorList>
            <person name="Amaro Gonzalez C."/>
        </authorList>
    </citation>
    <scope>NUCLEOTIDE SEQUENCE</scope>
</reference>
<organism evidence="1">
    <name type="scientific">Anguilla anguilla</name>
    <name type="common">European freshwater eel</name>
    <name type="synonym">Muraena anguilla</name>
    <dbReference type="NCBI Taxonomy" id="7936"/>
    <lineage>
        <taxon>Eukaryota</taxon>
        <taxon>Metazoa</taxon>
        <taxon>Chordata</taxon>
        <taxon>Craniata</taxon>
        <taxon>Vertebrata</taxon>
        <taxon>Euteleostomi</taxon>
        <taxon>Actinopterygii</taxon>
        <taxon>Neopterygii</taxon>
        <taxon>Teleostei</taxon>
        <taxon>Anguilliformes</taxon>
        <taxon>Anguillidae</taxon>
        <taxon>Anguilla</taxon>
    </lineage>
</organism>
<dbReference type="AlphaFoldDB" id="A0A0E9SWZ8"/>
<accession>A0A0E9SWZ8</accession>
<sequence>MRNLSAILSRSLYIRLNACMDSNSQFNISRIRS</sequence>
<dbReference type="EMBL" id="GBXM01062776">
    <property type="protein sequence ID" value="JAH45801.1"/>
    <property type="molecule type" value="Transcribed_RNA"/>
</dbReference>
<evidence type="ECO:0000313" key="1">
    <source>
        <dbReference type="EMBL" id="JAH45801.1"/>
    </source>
</evidence>
<proteinExistence type="predicted"/>
<protein>
    <submittedName>
        <fullName evidence="1">Uncharacterized protein</fullName>
    </submittedName>
</protein>
<name>A0A0E9SWZ8_ANGAN</name>
<reference evidence="1" key="2">
    <citation type="journal article" date="2015" name="Fish Shellfish Immunol.">
        <title>Early steps in the European eel (Anguilla anguilla)-Vibrio vulnificus interaction in the gills: Role of the RtxA13 toxin.</title>
        <authorList>
            <person name="Callol A."/>
            <person name="Pajuelo D."/>
            <person name="Ebbesson L."/>
            <person name="Teles M."/>
            <person name="MacKenzie S."/>
            <person name="Amaro C."/>
        </authorList>
    </citation>
    <scope>NUCLEOTIDE SEQUENCE</scope>
</reference>